<dbReference type="InParanoid" id="M7X8D4"/>
<reference evidence="2" key="1">
    <citation type="submission" date="2013-01" db="EMBL/GenBank/DDBJ databases">
        <title>Genome assembly of Mariniradius saccharolyticus AK6.</title>
        <authorList>
            <person name="Vaidya B."/>
            <person name="Khatri I."/>
            <person name="Tanuku N.R.S."/>
            <person name="Subramanian S."/>
            <person name="Pinnaka A."/>
        </authorList>
    </citation>
    <scope>NUCLEOTIDE SEQUENCE [LARGE SCALE GENOMIC DNA]</scope>
    <source>
        <strain evidence="2">AK6</strain>
    </source>
</reference>
<keyword evidence="1" id="KW-1133">Transmembrane helix</keyword>
<sequence>MKTEHDKEIESFFAQLKEKDNEIQIPDFPKAKRQRSVNWWIPLGIAASLVMAAWFFARDEAVQSLEQDVIIITLEEKPNHELQFKIERTSELESWESPTSSLLNEF</sequence>
<dbReference type="AlphaFoldDB" id="M7X8D4"/>
<comment type="caution">
    <text evidence="2">The sequence shown here is derived from an EMBL/GenBank/DDBJ whole genome shotgun (WGS) entry which is preliminary data.</text>
</comment>
<keyword evidence="1" id="KW-0812">Transmembrane</keyword>
<dbReference type="STRING" id="1239962.C943_02386"/>
<dbReference type="OrthoDB" id="826809at2"/>
<dbReference type="RefSeq" id="WP_008631103.1">
    <property type="nucleotide sequence ID" value="NZ_AMZY02000020.1"/>
</dbReference>
<keyword evidence="1" id="KW-0472">Membrane</keyword>
<protein>
    <submittedName>
        <fullName evidence="2">Uncharacterized protein</fullName>
    </submittedName>
</protein>
<name>M7X8D4_9BACT</name>
<dbReference type="EMBL" id="AMZY02000020">
    <property type="protein sequence ID" value="EMS31239.1"/>
    <property type="molecule type" value="Genomic_DNA"/>
</dbReference>
<evidence type="ECO:0000256" key="1">
    <source>
        <dbReference type="SAM" id="Phobius"/>
    </source>
</evidence>
<gene>
    <name evidence="2" type="ORF">C943_02386</name>
</gene>
<keyword evidence="3" id="KW-1185">Reference proteome</keyword>
<dbReference type="eggNOG" id="ENOG50349K3">
    <property type="taxonomic scope" value="Bacteria"/>
</dbReference>
<organism evidence="2 3">
    <name type="scientific">Mariniradius saccharolyticus AK6</name>
    <dbReference type="NCBI Taxonomy" id="1239962"/>
    <lineage>
        <taxon>Bacteria</taxon>
        <taxon>Pseudomonadati</taxon>
        <taxon>Bacteroidota</taxon>
        <taxon>Cytophagia</taxon>
        <taxon>Cytophagales</taxon>
        <taxon>Cyclobacteriaceae</taxon>
        <taxon>Mariniradius</taxon>
    </lineage>
</organism>
<proteinExistence type="predicted"/>
<evidence type="ECO:0000313" key="3">
    <source>
        <dbReference type="Proteomes" id="UP000010953"/>
    </source>
</evidence>
<evidence type="ECO:0000313" key="2">
    <source>
        <dbReference type="EMBL" id="EMS31239.1"/>
    </source>
</evidence>
<accession>M7X8D4</accession>
<feature type="transmembrane region" description="Helical" evidence="1">
    <location>
        <begin position="37"/>
        <end position="57"/>
    </location>
</feature>
<dbReference type="Proteomes" id="UP000010953">
    <property type="component" value="Unassembled WGS sequence"/>
</dbReference>